<feature type="compositionally biased region" description="Low complexity" evidence="6">
    <location>
        <begin position="394"/>
        <end position="436"/>
    </location>
</feature>
<keyword evidence="3" id="KW-0547">Nucleotide-binding</keyword>
<evidence type="ECO:0000313" key="9">
    <source>
        <dbReference type="Proteomes" id="UP000030708"/>
    </source>
</evidence>
<feature type="compositionally biased region" description="Acidic residues" evidence="6">
    <location>
        <begin position="480"/>
        <end position="490"/>
    </location>
</feature>
<dbReference type="GO" id="GO:0005829">
    <property type="term" value="C:cytosol"/>
    <property type="evidence" value="ECO:0007669"/>
    <property type="project" value="TreeGrafter"/>
</dbReference>
<accession>A0A024W4W4</accession>
<name>A0A024W4W4_PLAFA</name>
<dbReference type="GO" id="GO:0001732">
    <property type="term" value="P:formation of cytoplasmic translation initiation complex"/>
    <property type="evidence" value="ECO:0007669"/>
    <property type="project" value="TreeGrafter"/>
</dbReference>
<sequence length="568" mass="64886">MSYVNIPRDRNDPNYRYKMPKLISKIEGRGNGIRTNISNMGEIARSLKRPPMYPTKFFGCELGTMVKFEENEEKAIVNGAHKEKDLVNILDKFIEMYVLCPHCLLPETDIVVKKGILICKCNACGNIGELNNSHKIATYMIKNPPMISTVGSKKKKGKEKKVEKSSKGKSEKTDKNEDNNRNGVIYSDDEENDDSDDLLDSDKSISNGKKENKKNKKKDTSSSNNNNSNNNNNNNSSSSNSKKKKEEENFVLEKECLHFGSPEIKEVIERMKTIFKESTQMNDIQYAEELRVLQVSQCFDSKCRVFICLCSLFEDKISKELLEKNIKYIKKINDTSVTTMDIFLALEYYVNKVAINSLSIYPYILQVLYNNDIFESKDIIKRYDDDGKNENNHNNKSSNSNSNNIGSNNINSNNMNSNNISASNNNNNNNNSTNDSLKTEKLLNNHVNDKDDNTINTQIHYDKCKCMAKHFVSWLKDNDSDSEESDDEEEKNTPNNTINSNMGNLKVKSLRINDGNLKREHQSIFSNDYERVFVDSKSEKCDDDIFLDAKDGNVYTGDEEEEIDIDAI</sequence>
<evidence type="ECO:0000259" key="7">
    <source>
        <dbReference type="PROSITE" id="PS51363"/>
    </source>
</evidence>
<dbReference type="PROSITE" id="PS51363">
    <property type="entry name" value="W2"/>
    <property type="match status" value="1"/>
</dbReference>
<proteinExistence type="inferred from homology"/>
<dbReference type="PANTHER" id="PTHR23001">
    <property type="entry name" value="EUKARYOTIC TRANSLATION INITIATION FACTOR"/>
    <property type="match status" value="1"/>
</dbReference>
<gene>
    <name evidence="8" type="ORF">PFTANZ_03698</name>
</gene>
<dbReference type="Proteomes" id="UP000030708">
    <property type="component" value="Unassembled WGS sequence"/>
</dbReference>
<keyword evidence="4" id="KW-0648">Protein biosynthesis</keyword>
<reference evidence="8 9" key="2">
    <citation type="submission" date="2013-02" db="EMBL/GenBank/DDBJ databases">
        <title>The Genome Sequence of Plasmodium falciparum Tanzania (2000708).</title>
        <authorList>
            <consortium name="The Broad Institute Genome Sequencing Platform"/>
            <consortium name="The Broad Institute Genome Sequencing Center for Infectious Disease"/>
            <person name="Neafsey D."/>
            <person name="Cheeseman I."/>
            <person name="Volkman S."/>
            <person name="Adams J."/>
            <person name="Walker B."/>
            <person name="Young S.K."/>
            <person name="Zeng Q."/>
            <person name="Gargeya S."/>
            <person name="Fitzgerald M."/>
            <person name="Haas B."/>
            <person name="Abouelleil A."/>
            <person name="Alvarado L."/>
            <person name="Arachchi H.M."/>
            <person name="Berlin A.M."/>
            <person name="Chapman S.B."/>
            <person name="Dewar J."/>
            <person name="Goldberg J."/>
            <person name="Griggs A."/>
            <person name="Gujja S."/>
            <person name="Hansen M."/>
            <person name="Howarth C."/>
            <person name="Imamovic A."/>
            <person name="Larimer J."/>
            <person name="McCowan C."/>
            <person name="Murphy C."/>
            <person name="Neiman D."/>
            <person name="Pearson M."/>
            <person name="Priest M."/>
            <person name="Roberts A."/>
            <person name="Saif S."/>
            <person name="Shea T."/>
            <person name="Sisk P."/>
            <person name="Sykes S."/>
            <person name="Wortman J."/>
            <person name="Nusbaum C."/>
            <person name="Birren B."/>
        </authorList>
    </citation>
    <scope>NUCLEOTIDE SEQUENCE [LARGE SCALE GENOMIC DNA]</scope>
    <source>
        <strain evidence="9">Tanzania (2000708)</strain>
    </source>
</reference>
<reference evidence="8 9" key="1">
    <citation type="submission" date="2013-02" db="EMBL/GenBank/DDBJ databases">
        <title>The Genome Annotation of Plasmodium falciparum Tanzania (2000708).</title>
        <authorList>
            <consortium name="The Broad Institute Genome Sequencing Platform"/>
            <consortium name="The Broad Institute Genome Sequencing Center for Infectious Disease"/>
            <person name="Neafsey D."/>
            <person name="Hoffman S."/>
            <person name="Volkman S."/>
            <person name="Rosenthal P."/>
            <person name="Walker B."/>
            <person name="Young S.K."/>
            <person name="Zeng Q."/>
            <person name="Gargeya S."/>
            <person name="Fitzgerald M."/>
            <person name="Haas B."/>
            <person name="Abouelleil A."/>
            <person name="Allen A.W."/>
            <person name="Alvarado L."/>
            <person name="Arachchi H.M."/>
            <person name="Berlin A.M."/>
            <person name="Chapman S.B."/>
            <person name="Gainer-Dewar J."/>
            <person name="Goldberg J."/>
            <person name="Griggs A."/>
            <person name="Gujja S."/>
            <person name="Hansen M."/>
            <person name="Howarth C."/>
            <person name="Imamovic A."/>
            <person name="Ireland A."/>
            <person name="Larimer J."/>
            <person name="McCowan C."/>
            <person name="Murphy C."/>
            <person name="Pearson M."/>
            <person name="Poon T.W."/>
            <person name="Priest M."/>
            <person name="Roberts A."/>
            <person name="Saif S."/>
            <person name="Shea T."/>
            <person name="Sisk P."/>
            <person name="Sykes S."/>
            <person name="Wortman J."/>
            <person name="Nusbaum C."/>
            <person name="Birren B."/>
        </authorList>
    </citation>
    <scope>NUCLEOTIDE SEQUENCE [LARGE SCALE GENOMIC DNA]</scope>
    <source>
        <strain evidence="9">Tanzania (2000708)</strain>
    </source>
</reference>
<evidence type="ECO:0000256" key="1">
    <source>
        <dbReference type="ARBA" id="ARBA00010397"/>
    </source>
</evidence>
<feature type="region of interest" description="Disordered" evidence="6">
    <location>
        <begin position="477"/>
        <end position="502"/>
    </location>
</feature>
<dbReference type="SMART" id="SM00653">
    <property type="entry name" value="eIF2B_5"/>
    <property type="match status" value="1"/>
</dbReference>
<dbReference type="GO" id="GO:0071074">
    <property type="term" value="F:eukaryotic initiation factor eIF2 binding"/>
    <property type="evidence" value="ECO:0007669"/>
    <property type="project" value="TreeGrafter"/>
</dbReference>
<dbReference type="Gene3D" id="3.30.30.170">
    <property type="match status" value="1"/>
</dbReference>
<dbReference type="SUPFAM" id="SSF48371">
    <property type="entry name" value="ARM repeat"/>
    <property type="match status" value="1"/>
</dbReference>
<evidence type="ECO:0000256" key="2">
    <source>
        <dbReference type="ARBA" id="ARBA00022540"/>
    </source>
</evidence>
<dbReference type="InterPro" id="IPR003307">
    <property type="entry name" value="W2_domain"/>
</dbReference>
<keyword evidence="2" id="KW-0396">Initiation factor</keyword>
<dbReference type="InterPro" id="IPR002735">
    <property type="entry name" value="Transl_init_fac_IF2/IF5_dom"/>
</dbReference>
<dbReference type="InterPro" id="IPR016189">
    <property type="entry name" value="Transl_init_fac_IF2/IF5_N"/>
</dbReference>
<dbReference type="eggNOG" id="KOG2767">
    <property type="taxonomic scope" value="Eukaryota"/>
</dbReference>
<dbReference type="OrthoDB" id="10250831at2759"/>
<dbReference type="InterPro" id="IPR045196">
    <property type="entry name" value="IF2/IF5"/>
</dbReference>
<evidence type="ECO:0000313" key="8">
    <source>
        <dbReference type="EMBL" id="ETW35570.1"/>
    </source>
</evidence>
<dbReference type="AlphaFoldDB" id="A0A024W4W4"/>
<evidence type="ECO:0000256" key="5">
    <source>
        <dbReference type="ARBA" id="ARBA00023134"/>
    </source>
</evidence>
<comment type="similarity">
    <text evidence="1">Belongs to the eIF-2-beta/eIF-5 family.</text>
</comment>
<evidence type="ECO:0000256" key="3">
    <source>
        <dbReference type="ARBA" id="ARBA00022741"/>
    </source>
</evidence>
<dbReference type="Pfam" id="PF01873">
    <property type="entry name" value="eIF-5_eIF-2B"/>
    <property type="match status" value="1"/>
</dbReference>
<feature type="region of interest" description="Disordered" evidence="6">
    <location>
        <begin position="147"/>
        <end position="245"/>
    </location>
</feature>
<feature type="compositionally biased region" description="Polar residues" evidence="6">
    <location>
        <begin position="493"/>
        <end position="502"/>
    </location>
</feature>
<dbReference type="EMBL" id="KI926465">
    <property type="protein sequence ID" value="ETW35570.1"/>
    <property type="molecule type" value="Genomic_DNA"/>
</dbReference>
<evidence type="ECO:0000256" key="4">
    <source>
        <dbReference type="ARBA" id="ARBA00022917"/>
    </source>
</evidence>
<feature type="compositionally biased region" description="Low complexity" evidence="6">
    <location>
        <begin position="221"/>
        <end position="240"/>
    </location>
</feature>
<protein>
    <recommendedName>
        <fullName evidence="7">W2 domain-containing protein</fullName>
    </recommendedName>
</protein>
<keyword evidence="5" id="KW-0342">GTP-binding</keyword>
<organism evidence="8 9">
    <name type="scientific">Plasmodium falciparum Tanzania</name>
    <name type="common">2000708</name>
    <dbReference type="NCBI Taxonomy" id="1036725"/>
    <lineage>
        <taxon>Eukaryota</taxon>
        <taxon>Sar</taxon>
        <taxon>Alveolata</taxon>
        <taxon>Apicomplexa</taxon>
        <taxon>Aconoidasida</taxon>
        <taxon>Haemosporida</taxon>
        <taxon>Plasmodiidae</taxon>
        <taxon>Plasmodium</taxon>
        <taxon>Plasmodium (Laverania)</taxon>
    </lineage>
</organism>
<feature type="compositionally biased region" description="Basic and acidic residues" evidence="6">
    <location>
        <begin position="160"/>
        <end position="180"/>
    </location>
</feature>
<feature type="compositionally biased region" description="Acidic residues" evidence="6">
    <location>
        <begin position="187"/>
        <end position="199"/>
    </location>
</feature>
<dbReference type="GO" id="GO:0003743">
    <property type="term" value="F:translation initiation factor activity"/>
    <property type="evidence" value="ECO:0007669"/>
    <property type="project" value="UniProtKB-KW"/>
</dbReference>
<dbReference type="Gene3D" id="2.20.25.350">
    <property type="match status" value="1"/>
</dbReference>
<dbReference type="GO" id="GO:0005092">
    <property type="term" value="F:GDP-dissociation inhibitor activity"/>
    <property type="evidence" value="ECO:0007669"/>
    <property type="project" value="TreeGrafter"/>
</dbReference>
<feature type="domain" description="W2" evidence="7">
    <location>
        <begin position="254"/>
        <end position="485"/>
    </location>
</feature>
<feature type="region of interest" description="Disordered" evidence="6">
    <location>
        <begin position="385"/>
        <end position="436"/>
    </location>
</feature>
<evidence type="ECO:0000256" key="6">
    <source>
        <dbReference type="SAM" id="MobiDB-lite"/>
    </source>
</evidence>
<dbReference type="FunFam" id="3.30.30.170:FF:000002">
    <property type="entry name" value="Eukaryotic translation initiation factor 5"/>
    <property type="match status" value="1"/>
</dbReference>
<dbReference type="InterPro" id="IPR016024">
    <property type="entry name" value="ARM-type_fold"/>
</dbReference>
<dbReference type="SUPFAM" id="SSF100966">
    <property type="entry name" value="Translation initiation factor 2 beta, aIF2beta, N-terminal domain"/>
    <property type="match status" value="1"/>
</dbReference>
<dbReference type="SUPFAM" id="SSF75689">
    <property type="entry name" value="Zinc-binding domain of translation initiation factor 2 beta"/>
    <property type="match status" value="1"/>
</dbReference>
<dbReference type="GO" id="GO:0005525">
    <property type="term" value="F:GTP binding"/>
    <property type="evidence" value="ECO:0007669"/>
    <property type="project" value="UniProtKB-KW"/>
</dbReference>
<dbReference type="InterPro" id="IPR016190">
    <property type="entry name" value="Transl_init_fac_IF2/IF5_Zn-bd"/>
</dbReference>
<dbReference type="PANTHER" id="PTHR23001:SF7">
    <property type="entry name" value="EUKARYOTIC TRANSLATION INITIATION FACTOR 5"/>
    <property type="match status" value="1"/>
</dbReference>
<dbReference type="Gene3D" id="1.25.40.180">
    <property type="match status" value="1"/>
</dbReference>